<dbReference type="AlphaFoldDB" id="A0A3P6STM6"/>
<feature type="transmembrane region" description="Helical" evidence="2">
    <location>
        <begin position="79"/>
        <end position="98"/>
    </location>
</feature>
<gene>
    <name evidence="3" type="ORF">CGOC_LOCUS3802</name>
</gene>
<evidence type="ECO:0000313" key="4">
    <source>
        <dbReference type="Proteomes" id="UP000271889"/>
    </source>
</evidence>
<feature type="region of interest" description="Disordered" evidence="1">
    <location>
        <begin position="1"/>
        <end position="60"/>
    </location>
</feature>
<keyword evidence="2" id="KW-0812">Transmembrane</keyword>
<sequence>METSWKRPNESKPKEAATPSPLMSTPGTSQAEDSAPSARSKESSISMLEEEDVASEREDQDRTHVDAVVITVGSDFLKFILPGLFMLDFFLCIIFHVLHSKYKNIDENSPRILVGSTKKPSQMMSNPLKFQLFNCFLSLTGFLFDLFCKTAGLLGSNIKVFLHLSRLVIVMWRFFLCDKNTSYNSFRTPKESINKTIKMVSNRQIFNSPCVLYH</sequence>
<feature type="compositionally biased region" description="Basic and acidic residues" evidence="1">
    <location>
        <begin position="1"/>
        <end position="15"/>
    </location>
</feature>
<feature type="compositionally biased region" description="Polar residues" evidence="1">
    <location>
        <begin position="21"/>
        <end position="32"/>
    </location>
</feature>
<reference evidence="3 4" key="1">
    <citation type="submission" date="2018-11" db="EMBL/GenBank/DDBJ databases">
        <authorList>
            <consortium name="Pathogen Informatics"/>
        </authorList>
    </citation>
    <scope>NUCLEOTIDE SEQUENCE [LARGE SCALE GENOMIC DNA]</scope>
</reference>
<dbReference type="Proteomes" id="UP000271889">
    <property type="component" value="Unassembled WGS sequence"/>
</dbReference>
<keyword evidence="2" id="KW-1133">Transmembrane helix</keyword>
<keyword evidence="4" id="KW-1185">Reference proteome</keyword>
<evidence type="ECO:0000313" key="3">
    <source>
        <dbReference type="EMBL" id="VDK56908.1"/>
    </source>
</evidence>
<evidence type="ECO:0000256" key="2">
    <source>
        <dbReference type="SAM" id="Phobius"/>
    </source>
</evidence>
<name>A0A3P6STM6_CYLGO</name>
<evidence type="ECO:0000256" key="1">
    <source>
        <dbReference type="SAM" id="MobiDB-lite"/>
    </source>
</evidence>
<accession>A0A3P6STM6</accession>
<keyword evidence="2" id="KW-0472">Membrane</keyword>
<feature type="transmembrane region" description="Helical" evidence="2">
    <location>
        <begin position="132"/>
        <end position="154"/>
    </location>
</feature>
<dbReference type="EMBL" id="UYRV01009817">
    <property type="protein sequence ID" value="VDK56908.1"/>
    <property type="molecule type" value="Genomic_DNA"/>
</dbReference>
<organism evidence="3 4">
    <name type="scientific">Cylicostephanus goldi</name>
    <name type="common">Nematode worm</name>
    <dbReference type="NCBI Taxonomy" id="71465"/>
    <lineage>
        <taxon>Eukaryota</taxon>
        <taxon>Metazoa</taxon>
        <taxon>Ecdysozoa</taxon>
        <taxon>Nematoda</taxon>
        <taxon>Chromadorea</taxon>
        <taxon>Rhabditida</taxon>
        <taxon>Rhabditina</taxon>
        <taxon>Rhabditomorpha</taxon>
        <taxon>Strongyloidea</taxon>
        <taxon>Strongylidae</taxon>
        <taxon>Cylicostephanus</taxon>
    </lineage>
</organism>
<protein>
    <submittedName>
        <fullName evidence="3">Uncharacterized protein</fullName>
    </submittedName>
</protein>
<proteinExistence type="predicted"/>